<sequence>MKMKLIIAVTLLALSAGACKMKGQIDKADLKESSSGGDCKDLDASSARMRCNNNAVEFCSSYSDYKFKETQKCPEGKTCFIAPDGKSGGCK</sequence>
<dbReference type="RefSeq" id="WP_014801790.1">
    <property type="nucleotide sequence ID" value="NC_018020.1"/>
</dbReference>
<dbReference type="STRING" id="869212.Turpa_0620"/>
<dbReference type="HOGENOM" id="CLU_2523504_0_0_12"/>
<name>I4B1W5_TURPD</name>
<organism evidence="2 3">
    <name type="scientific">Turneriella parva (strain ATCC BAA-1111 / DSM 21527 / NCTC 11395 / H)</name>
    <name type="common">Leptospira parva</name>
    <dbReference type="NCBI Taxonomy" id="869212"/>
    <lineage>
        <taxon>Bacteria</taxon>
        <taxon>Pseudomonadati</taxon>
        <taxon>Spirochaetota</taxon>
        <taxon>Spirochaetia</taxon>
        <taxon>Leptospirales</taxon>
        <taxon>Leptospiraceae</taxon>
        <taxon>Turneriella</taxon>
    </lineage>
</organism>
<dbReference type="KEGG" id="tpx:Turpa_0620"/>
<dbReference type="AlphaFoldDB" id="I4B1W5"/>
<evidence type="ECO:0000256" key="1">
    <source>
        <dbReference type="SAM" id="SignalP"/>
    </source>
</evidence>
<evidence type="ECO:0000313" key="3">
    <source>
        <dbReference type="Proteomes" id="UP000006048"/>
    </source>
</evidence>
<dbReference type="PROSITE" id="PS51257">
    <property type="entry name" value="PROKAR_LIPOPROTEIN"/>
    <property type="match status" value="1"/>
</dbReference>
<keyword evidence="1" id="KW-0732">Signal</keyword>
<evidence type="ECO:0000313" key="2">
    <source>
        <dbReference type="EMBL" id="AFM11272.1"/>
    </source>
</evidence>
<feature type="signal peptide" evidence="1">
    <location>
        <begin position="1"/>
        <end position="20"/>
    </location>
</feature>
<accession>I4B1W5</accession>
<proteinExistence type="predicted"/>
<dbReference type="OrthoDB" id="9953099at2"/>
<dbReference type="EMBL" id="CP002959">
    <property type="protein sequence ID" value="AFM11272.1"/>
    <property type="molecule type" value="Genomic_DNA"/>
</dbReference>
<feature type="chain" id="PRO_5003685772" description="Lipoprotein" evidence="1">
    <location>
        <begin position="21"/>
        <end position="91"/>
    </location>
</feature>
<reference evidence="2 3" key="1">
    <citation type="submission" date="2012-06" db="EMBL/GenBank/DDBJ databases">
        <title>The complete chromosome of genome of Turneriella parva DSM 21527.</title>
        <authorList>
            <consortium name="US DOE Joint Genome Institute (JGI-PGF)"/>
            <person name="Lucas S."/>
            <person name="Han J."/>
            <person name="Lapidus A."/>
            <person name="Bruce D."/>
            <person name="Goodwin L."/>
            <person name="Pitluck S."/>
            <person name="Peters L."/>
            <person name="Kyrpides N."/>
            <person name="Mavromatis K."/>
            <person name="Ivanova N."/>
            <person name="Mikhailova N."/>
            <person name="Chertkov O."/>
            <person name="Detter J.C."/>
            <person name="Tapia R."/>
            <person name="Han C."/>
            <person name="Land M."/>
            <person name="Hauser L."/>
            <person name="Markowitz V."/>
            <person name="Cheng J.-F."/>
            <person name="Hugenholtz P."/>
            <person name="Woyke T."/>
            <person name="Wu D."/>
            <person name="Gronow S."/>
            <person name="Wellnitz S."/>
            <person name="Brambilla E."/>
            <person name="Klenk H.-P."/>
            <person name="Eisen J.A."/>
        </authorList>
    </citation>
    <scope>NUCLEOTIDE SEQUENCE [LARGE SCALE GENOMIC DNA]</scope>
    <source>
        <strain evidence="3">ATCC BAA-1111 / DSM 21527 / NCTC 11395 / H</strain>
    </source>
</reference>
<gene>
    <name evidence="2" type="ordered locus">Turpa_0620</name>
</gene>
<protein>
    <recommendedName>
        <fullName evidence="4">Lipoprotein</fullName>
    </recommendedName>
</protein>
<keyword evidence="3" id="KW-1185">Reference proteome</keyword>
<evidence type="ECO:0008006" key="4">
    <source>
        <dbReference type="Google" id="ProtNLM"/>
    </source>
</evidence>
<dbReference type="Proteomes" id="UP000006048">
    <property type="component" value="Chromosome"/>
</dbReference>